<dbReference type="GO" id="GO:0005739">
    <property type="term" value="C:mitochondrion"/>
    <property type="evidence" value="ECO:0007669"/>
    <property type="project" value="TreeGrafter"/>
</dbReference>
<evidence type="ECO:0000313" key="15">
    <source>
        <dbReference type="Ensembl" id="ENSKMAP00000027801.1"/>
    </source>
</evidence>
<dbReference type="PROSITE" id="PS51748">
    <property type="entry name" value="HEXOKINASE_2"/>
    <property type="match status" value="2"/>
</dbReference>
<keyword evidence="8" id="KW-0067">ATP-binding</keyword>
<comment type="pathway">
    <text evidence="1">Carbohydrate degradation; glycolysis; D-glyceraldehyde 3-phosphate and glycerone phosphate from D-glucose: step 1/4.</text>
</comment>
<dbReference type="AlphaFoldDB" id="A0A3Q3BEL6"/>
<dbReference type="GeneID" id="108237421"/>
<dbReference type="InterPro" id="IPR022672">
    <property type="entry name" value="Hexokinase_N"/>
</dbReference>
<evidence type="ECO:0000256" key="2">
    <source>
        <dbReference type="ARBA" id="ARBA00005028"/>
    </source>
</evidence>
<feature type="domain" description="Hexokinase N-terminal" evidence="13">
    <location>
        <begin position="474"/>
        <end position="666"/>
    </location>
</feature>
<dbReference type="FunFam" id="3.40.367.20:FF:000020">
    <property type="entry name" value="Hexokinase-1"/>
    <property type="match status" value="1"/>
</dbReference>
<feature type="domain" description="Hexokinase C-terminal" evidence="14">
    <location>
        <begin position="230"/>
        <end position="463"/>
    </location>
</feature>
<sequence length="945" mass="104850">MFAVHLISFFFSKLQEDPTKKVDRFLHGMRLHDDQLGDISARFQAEMKKGLSAKSNAAAAVKMLPTHVCSTPDGSEKGQFLALDLGGSKFKVLQVKVREGVGIKKGEVAMEEKIYPIPKELHAGRAAELFDHVSESLKDFLHEKKISLEKKHPLAFTFSFPCEQASLDQGMLLSWSKNYRARGLQGKDVVQALREAIDRTKGMDVEILAMVNDTVATMMTCGFDDQCCEVGLIIGTGSNACYMEELRHIDLVEGDEGRMCVNTEWGAFGDDGALNDFVTEFDRDVDAASINPGKQIFEKMISGMYLGELVRLVVLKMAKLGLLFDGRVSDALRTKGKITTGDVAAMEEYKTGLNNTKNILIQLDLTPSLDDCIAVQHIGTIVSFRSSNLVAAGLAAILTQIKQNRNLEGLRITVGVDGTVYKTHPQYPKRLHKVVRRLLPECQVRFVLSDSGSSKGAALVAAVAQRLASLRRKVEETLALFKINQDQLQLVKGRMRERLEEGLKSKSTSTIKMLPSFVYLTPDGTERGKYLALDLGGTNFRAMLVRFKKQRYRLYHKIYTIPLEFMQGTGEELFDHLAQCICDFLDYMGLKKARLPAGFTFSFPCEQAAIDTGTLVTWTKGFKATDCEGHDVVNMLQEAIKRRNEFDLDIVALINDAVGTMMSCAYEDPQCEIGMIAGTGTNLCYMEELKNIEKIDQRNVPTKRDEETHEAEEDKQNAGANKKKTEVNSVVSKMCINTEWGGLGDDGCLDDIITSFDVEVDKNSINQGKQRFEKLTSGMYLGEIVRRVLLDLTRRGLLFKGHVTETLKTPGIFETKYLSQIESDRLALLQVRSILQQLGLLSTCHDSIIVKAVCGAVSRRAAQLCGAGLAAVVDKIRENRKLDHLSITVGIDGALYKLHPRFSQVLKETVRDLAPQCDVTFLPSEEGSGKGAALIAAVARRKQEM</sequence>
<dbReference type="STRING" id="37003.ENSKMAP00000027801"/>
<dbReference type="GO" id="GO:0006006">
    <property type="term" value="P:glucose metabolic process"/>
    <property type="evidence" value="ECO:0007669"/>
    <property type="project" value="TreeGrafter"/>
</dbReference>
<comment type="catalytic activity">
    <reaction evidence="11">
        <text>D-glucose + ATP = D-glucose 6-phosphate + ADP + H(+)</text>
        <dbReference type="Rhea" id="RHEA:17825"/>
        <dbReference type="ChEBI" id="CHEBI:4167"/>
        <dbReference type="ChEBI" id="CHEBI:15378"/>
        <dbReference type="ChEBI" id="CHEBI:30616"/>
        <dbReference type="ChEBI" id="CHEBI:61548"/>
        <dbReference type="ChEBI" id="CHEBI:456216"/>
        <dbReference type="EC" id="2.7.1.1"/>
    </reaction>
    <physiologicalReaction direction="left-to-right" evidence="11">
        <dbReference type="Rhea" id="RHEA:17826"/>
    </physiologicalReaction>
</comment>
<dbReference type="PRINTS" id="PR00475">
    <property type="entry name" value="HEXOKINASE"/>
</dbReference>
<dbReference type="OrthoDB" id="419537at2759"/>
<dbReference type="GeneTree" id="ENSGT00950000182787"/>
<dbReference type="OMA" id="DHVSECL"/>
<accession>A0A3Q3BEL6</accession>
<evidence type="ECO:0000256" key="4">
    <source>
        <dbReference type="ARBA" id="ARBA00012324"/>
    </source>
</evidence>
<reference evidence="15" key="2">
    <citation type="submission" date="2025-09" db="UniProtKB">
        <authorList>
            <consortium name="Ensembl"/>
        </authorList>
    </citation>
    <scope>IDENTIFICATION</scope>
</reference>
<evidence type="ECO:0000256" key="5">
    <source>
        <dbReference type="ARBA" id="ARBA00022679"/>
    </source>
</evidence>
<evidence type="ECO:0000313" key="16">
    <source>
        <dbReference type="Proteomes" id="UP000264800"/>
    </source>
</evidence>
<name>A0A3Q3BEL6_KRYMA</name>
<dbReference type="EC" id="2.7.1.1" evidence="4"/>
<dbReference type="RefSeq" id="XP_017274316.1">
    <property type="nucleotide sequence ID" value="XM_017418827.3"/>
</dbReference>
<evidence type="ECO:0000256" key="11">
    <source>
        <dbReference type="ARBA" id="ARBA00048160"/>
    </source>
</evidence>
<evidence type="ECO:0000256" key="6">
    <source>
        <dbReference type="ARBA" id="ARBA00022741"/>
    </source>
</evidence>
<dbReference type="FunFam" id="3.30.420.40:FF:000123">
    <property type="entry name" value="Hexokinase 3"/>
    <property type="match status" value="1"/>
</dbReference>
<dbReference type="InterPro" id="IPR022673">
    <property type="entry name" value="Hexokinase_C"/>
</dbReference>
<dbReference type="InterPro" id="IPR043129">
    <property type="entry name" value="ATPase_NBD"/>
</dbReference>
<proteinExistence type="inferred from homology"/>
<evidence type="ECO:0000256" key="3">
    <source>
        <dbReference type="ARBA" id="ARBA00009225"/>
    </source>
</evidence>
<dbReference type="GO" id="GO:0008865">
    <property type="term" value="F:fructokinase activity"/>
    <property type="evidence" value="ECO:0007669"/>
    <property type="project" value="TreeGrafter"/>
</dbReference>
<dbReference type="GO" id="GO:0005829">
    <property type="term" value="C:cytosol"/>
    <property type="evidence" value="ECO:0007669"/>
    <property type="project" value="TreeGrafter"/>
</dbReference>
<feature type="domain" description="Hexokinase C-terminal" evidence="14">
    <location>
        <begin position="672"/>
        <end position="938"/>
    </location>
</feature>
<evidence type="ECO:0000259" key="13">
    <source>
        <dbReference type="Pfam" id="PF00349"/>
    </source>
</evidence>
<evidence type="ECO:0000256" key="8">
    <source>
        <dbReference type="ARBA" id="ARBA00022840"/>
    </source>
</evidence>
<keyword evidence="16" id="KW-1185">Reference proteome</keyword>
<dbReference type="PANTHER" id="PTHR19443:SF28">
    <property type="entry name" value="HEXOKINASE HKDC1"/>
    <property type="match status" value="1"/>
</dbReference>
<dbReference type="GO" id="GO:0006096">
    <property type="term" value="P:glycolytic process"/>
    <property type="evidence" value="ECO:0007669"/>
    <property type="project" value="UniProtKB-UniPathway"/>
</dbReference>
<dbReference type="KEGG" id="kmr:108237421"/>
<comment type="pathway">
    <text evidence="2">Carbohydrate metabolism; hexose metabolism.</text>
</comment>
<dbReference type="SUPFAM" id="SSF53067">
    <property type="entry name" value="Actin-like ATPase domain"/>
    <property type="match status" value="4"/>
</dbReference>
<evidence type="ECO:0000256" key="7">
    <source>
        <dbReference type="ARBA" id="ARBA00022777"/>
    </source>
</evidence>
<keyword evidence="9" id="KW-0324">Glycolysis</keyword>
<evidence type="ECO:0000256" key="1">
    <source>
        <dbReference type="ARBA" id="ARBA00004888"/>
    </source>
</evidence>
<dbReference type="Gene3D" id="3.30.420.40">
    <property type="match status" value="2"/>
</dbReference>
<dbReference type="Pfam" id="PF00349">
    <property type="entry name" value="Hexokinase_1"/>
    <property type="match status" value="2"/>
</dbReference>
<dbReference type="UniPathway" id="UPA00109">
    <property type="reaction ID" value="UER00180"/>
</dbReference>
<keyword evidence="7" id="KW-0418">Kinase</keyword>
<feature type="compositionally biased region" description="Basic and acidic residues" evidence="12">
    <location>
        <begin position="696"/>
        <end position="716"/>
    </location>
</feature>
<evidence type="ECO:0000256" key="9">
    <source>
        <dbReference type="ARBA" id="ARBA00023152"/>
    </source>
</evidence>
<dbReference type="GO" id="GO:0005536">
    <property type="term" value="F:D-glucose binding"/>
    <property type="evidence" value="ECO:0007669"/>
    <property type="project" value="InterPro"/>
</dbReference>
<dbReference type="FunFam" id="3.40.367.20:FF:000001">
    <property type="entry name" value="Hexokinase 1"/>
    <property type="match status" value="1"/>
</dbReference>
<reference evidence="15" key="1">
    <citation type="submission" date="2025-08" db="UniProtKB">
        <authorList>
            <consortium name="Ensembl"/>
        </authorList>
    </citation>
    <scope>IDENTIFICATION</scope>
</reference>
<comment type="catalytic activity">
    <reaction evidence="10">
        <text>a D-hexose + ATP = a D-hexose 6-phosphate + ADP + H(+)</text>
        <dbReference type="Rhea" id="RHEA:22740"/>
        <dbReference type="ChEBI" id="CHEBI:4194"/>
        <dbReference type="ChEBI" id="CHEBI:15378"/>
        <dbReference type="ChEBI" id="CHEBI:30616"/>
        <dbReference type="ChEBI" id="CHEBI:229467"/>
        <dbReference type="ChEBI" id="CHEBI:456216"/>
        <dbReference type="EC" id="2.7.1.1"/>
    </reaction>
    <physiologicalReaction direction="left-to-right" evidence="10">
        <dbReference type="Rhea" id="RHEA:22741"/>
    </physiologicalReaction>
</comment>
<keyword evidence="5" id="KW-0808">Transferase</keyword>
<dbReference type="Ensembl" id="ENSKMAT00000028148.1">
    <property type="protein sequence ID" value="ENSKMAP00000027801.1"/>
    <property type="gene ID" value="ENSKMAG00000020617.1"/>
</dbReference>
<dbReference type="Gene3D" id="3.40.367.20">
    <property type="match status" value="2"/>
</dbReference>
<feature type="region of interest" description="Disordered" evidence="12">
    <location>
        <begin position="696"/>
        <end position="725"/>
    </location>
</feature>
<evidence type="ECO:0000256" key="10">
    <source>
        <dbReference type="ARBA" id="ARBA00044613"/>
    </source>
</evidence>
<evidence type="ECO:0000256" key="12">
    <source>
        <dbReference type="SAM" id="MobiDB-lite"/>
    </source>
</evidence>
<dbReference type="UniPathway" id="UPA00242"/>
<dbReference type="GO" id="GO:0001678">
    <property type="term" value="P:intracellular glucose homeostasis"/>
    <property type="evidence" value="ECO:0007669"/>
    <property type="project" value="InterPro"/>
</dbReference>
<protein>
    <recommendedName>
        <fullName evidence="4">hexokinase</fullName>
        <ecNumber evidence="4">2.7.1.1</ecNumber>
    </recommendedName>
</protein>
<organism evidence="15 16">
    <name type="scientific">Kryptolebias marmoratus</name>
    <name type="common">Mangrove killifish</name>
    <name type="synonym">Rivulus marmoratus</name>
    <dbReference type="NCBI Taxonomy" id="37003"/>
    <lineage>
        <taxon>Eukaryota</taxon>
        <taxon>Metazoa</taxon>
        <taxon>Chordata</taxon>
        <taxon>Craniata</taxon>
        <taxon>Vertebrata</taxon>
        <taxon>Euteleostomi</taxon>
        <taxon>Actinopterygii</taxon>
        <taxon>Neopterygii</taxon>
        <taxon>Teleostei</taxon>
        <taxon>Neoteleostei</taxon>
        <taxon>Acanthomorphata</taxon>
        <taxon>Ovalentaria</taxon>
        <taxon>Atherinomorphae</taxon>
        <taxon>Cyprinodontiformes</taxon>
        <taxon>Rivulidae</taxon>
        <taxon>Kryptolebias</taxon>
    </lineage>
</organism>
<dbReference type="FunFam" id="3.30.420.40:FF:000494">
    <property type="entry name" value="Hexokinase 2"/>
    <property type="match status" value="1"/>
</dbReference>
<evidence type="ECO:0000259" key="14">
    <source>
        <dbReference type="Pfam" id="PF03727"/>
    </source>
</evidence>
<dbReference type="GO" id="GO:0004340">
    <property type="term" value="F:glucokinase activity"/>
    <property type="evidence" value="ECO:0007669"/>
    <property type="project" value="TreeGrafter"/>
</dbReference>
<dbReference type="PANTHER" id="PTHR19443">
    <property type="entry name" value="HEXOKINASE"/>
    <property type="match status" value="1"/>
</dbReference>
<keyword evidence="6" id="KW-0547">Nucleotide-binding</keyword>
<comment type="similarity">
    <text evidence="3">Belongs to the hexokinase family.</text>
</comment>
<dbReference type="Pfam" id="PF03727">
    <property type="entry name" value="Hexokinase_2"/>
    <property type="match status" value="2"/>
</dbReference>
<dbReference type="Proteomes" id="UP000264800">
    <property type="component" value="Unplaced"/>
</dbReference>
<dbReference type="GO" id="GO:0005524">
    <property type="term" value="F:ATP binding"/>
    <property type="evidence" value="ECO:0007669"/>
    <property type="project" value="UniProtKB-KW"/>
</dbReference>
<feature type="domain" description="Hexokinase N-terminal" evidence="13">
    <location>
        <begin position="22"/>
        <end position="222"/>
    </location>
</feature>
<dbReference type="InterPro" id="IPR001312">
    <property type="entry name" value="Hexokinase"/>
</dbReference>